<dbReference type="EMBL" id="FPHH01000100">
    <property type="protein sequence ID" value="SFV67308.1"/>
    <property type="molecule type" value="Genomic_DNA"/>
</dbReference>
<dbReference type="Pfam" id="PF07437">
    <property type="entry name" value="YfaZ"/>
    <property type="match status" value="1"/>
</dbReference>
<organism evidence="1">
    <name type="scientific">hydrothermal vent metagenome</name>
    <dbReference type="NCBI Taxonomy" id="652676"/>
    <lineage>
        <taxon>unclassified sequences</taxon>
        <taxon>metagenomes</taxon>
        <taxon>ecological metagenomes</taxon>
    </lineage>
</organism>
<accession>A0A1W1CN50</accession>
<gene>
    <name evidence="1" type="ORF">MNB_SM-5-637</name>
</gene>
<name>A0A1W1CN50_9ZZZZ</name>
<sequence length="195" mass="22436">MLKKVTLIALLSVSSFAMHSAEVNINDTDLEINAKIDLGQFNENIMPNTTFFGFRMVDSDKVHSSHKSYKHDPYYELNFLMKRAVSDSGFSIGMGVKWNYTTDFSSIPLGLEGTYKIPVTNFVPMYLNAEAYYGPKILSFGDANRYYEFRLSYDIELIKNGRVTLGYRSMHTNYQDARGDYVYNHALYGGFKFFF</sequence>
<dbReference type="InterPro" id="IPR009998">
    <property type="entry name" value="YfaZ"/>
</dbReference>
<protein>
    <submittedName>
        <fullName evidence="1">Uncharacterized protein</fullName>
    </submittedName>
</protein>
<proteinExistence type="predicted"/>
<evidence type="ECO:0000313" key="1">
    <source>
        <dbReference type="EMBL" id="SFV67308.1"/>
    </source>
</evidence>
<dbReference type="AlphaFoldDB" id="A0A1W1CN50"/>
<reference evidence="1" key="1">
    <citation type="submission" date="2016-10" db="EMBL/GenBank/DDBJ databases">
        <authorList>
            <person name="de Groot N.N."/>
        </authorList>
    </citation>
    <scope>NUCLEOTIDE SEQUENCE</scope>
</reference>